<proteinExistence type="evidence at transcript level"/>
<dbReference type="GO" id="GO:0005737">
    <property type="term" value="C:cytoplasm"/>
    <property type="evidence" value="ECO:0007669"/>
    <property type="project" value="TreeGrafter"/>
</dbReference>
<sequence>MAKEIAEEYASSLADLTVNSKPLINMLTILAEENIDHAGVIVDTVEKHLEKVILHF</sequence>
<dbReference type="PROSITE" id="PS51391">
    <property type="entry name" value="CID"/>
    <property type="match status" value="1"/>
</dbReference>
<dbReference type="GO" id="GO:0000993">
    <property type="term" value="F:RNA polymerase II complex binding"/>
    <property type="evidence" value="ECO:0007669"/>
    <property type="project" value="InterPro"/>
</dbReference>
<dbReference type="InterPro" id="IPR045154">
    <property type="entry name" value="PCF11-like"/>
</dbReference>
<organism evidence="2">
    <name type="scientific">Papilio xuthus</name>
    <name type="common">Asian swallowtail butterfly</name>
    <dbReference type="NCBI Taxonomy" id="66420"/>
    <lineage>
        <taxon>Eukaryota</taxon>
        <taxon>Metazoa</taxon>
        <taxon>Ecdysozoa</taxon>
        <taxon>Arthropoda</taxon>
        <taxon>Hexapoda</taxon>
        <taxon>Insecta</taxon>
        <taxon>Pterygota</taxon>
        <taxon>Neoptera</taxon>
        <taxon>Endopterygota</taxon>
        <taxon>Lepidoptera</taxon>
        <taxon>Glossata</taxon>
        <taxon>Ditrysia</taxon>
        <taxon>Papilionoidea</taxon>
        <taxon>Papilionidae</taxon>
        <taxon>Papilioninae</taxon>
        <taxon>Papilio</taxon>
    </lineage>
</organism>
<dbReference type="SUPFAM" id="SSF48464">
    <property type="entry name" value="ENTH/VHS domain"/>
    <property type="match status" value="1"/>
</dbReference>
<dbReference type="GO" id="GO:0031124">
    <property type="term" value="P:mRNA 3'-end processing"/>
    <property type="evidence" value="ECO:0007669"/>
    <property type="project" value="InterPro"/>
</dbReference>
<name>I4DPY4_PAPXU</name>
<dbReference type="GO" id="GO:0003729">
    <property type="term" value="F:mRNA binding"/>
    <property type="evidence" value="ECO:0007669"/>
    <property type="project" value="InterPro"/>
</dbReference>
<dbReference type="EMBL" id="AK403845">
    <property type="protein sequence ID" value="BAM19974.1"/>
    <property type="molecule type" value="mRNA"/>
</dbReference>
<dbReference type="GO" id="GO:0005849">
    <property type="term" value="C:mRNA cleavage factor complex"/>
    <property type="evidence" value="ECO:0007669"/>
    <property type="project" value="TreeGrafter"/>
</dbReference>
<dbReference type="PANTHER" id="PTHR15921:SF3">
    <property type="entry name" value="PRE-MRNA CLEAVAGE COMPLEX 2 PROTEIN PCF11"/>
    <property type="match status" value="1"/>
</dbReference>
<dbReference type="PANTHER" id="PTHR15921">
    <property type="entry name" value="PRE-MRNA CLEAVAGE COMPLEX II"/>
    <property type="match status" value="1"/>
</dbReference>
<dbReference type="InterPro" id="IPR008942">
    <property type="entry name" value="ENTH_VHS"/>
</dbReference>
<reference evidence="2" key="1">
    <citation type="journal article" date="2012" name="BMC Biol.">
        <title>Comprehensive microarray-based analysis for stage-specific larval camouflage pattern-associated genes in the swallowtail butterfly, Papilio xuthus.</title>
        <authorList>
            <person name="Futahashi R."/>
            <person name="Shirataki H."/>
            <person name="Narita T."/>
            <person name="Mita K."/>
            <person name="Fujiwara H."/>
        </authorList>
    </citation>
    <scope>NUCLEOTIDE SEQUENCE</scope>
    <source>
        <tissue evidence="2">Epidermis</tissue>
    </source>
</reference>
<accession>I4DPY4</accession>
<protein>
    <recommendedName>
        <fullName evidence="1">CID domain-containing protein</fullName>
    </recommendedName>
</protein>
<dbReference type="InterPro" id="IPR006569">
    <property type="entry name" value="CID_dom"/>
</dbReference>
<evidence type="ECO:0000259" key="1">
    <source>
        <dbReference type="PROSITE" id="PS51391"/>
    </source>
</evidence>
<evidence type="ECO:0000313" key="2">
    <source>
        <dbReference type="EMBL" id="BAM19974.1"/>
    </source>
</evidence>
<dbReference type="AlphaFoldDB" id="I4DPY4"/>
<feature type="domain" description="CID" evidence="1">
    <location>
        <begin position="1"/>
        <end position="56"/>
    </location>
</feature>
<dbReference type="Gene3D" id="1.25.40.90">
    <property type="match status" value="1"/>
</dbReference>
<dbReference type="GO" id="GO:0006369">
    <property type="term" value="P:termination of RNA polymerase II transcription"/>
    <property type="evidence" value="ECO:0007669"/>
    <property type="project" value="InterPro"/>
</dbReference>